<dbReference type="SMART" id="SM00228">
    <property type="entry name" value="PDZ"/>
    <property type="match status" value="2"/>
</dbReference>
<evidence type="ECO:0000313" key="5">
    <source>
        <dbReference type="Proteomes" id="UP000245119"/>
    </source>
</evidence>
<keyword evidence="5" id="KW-1185">Reference proteome</keyword>
<evidence type="ECO:0000313" key="4">
    <source>
        <dbReference type="EMBL" id="PVD33382.1"/>
    </source>
</evidence>
<dbReference type="PROSITE" id="PS50106">
    <property type="entry name" value="PDZ"/>
    <property type="match status" value="2"/>
</dbReference>
<feature type="compositionally biased region" description="Polar residues" evidence="2">
    <location>
        <begin position="332"/>
        <end position="341"/>
    </location>
</feature>
<dbReference type="Proteomes" id="UP000245119">
    <property type="component" value="Linkage Group LG3"/>
</dbReference>
<dbReference type="PANTHER" id="PTHR14191">
    <property type="entry name" value="PDZ DOMAIN CONTAINING PROTEIN"/>
    <property type="match status" value="1"/>
</dbReference>
<dbReference type="Gene3D" id="2.30.42.10">
    <property type="match status" value="2"/>
</dbReference>
<dbReference type="STRING" id="400727.A0A2T7PJ33"/>
<keyword evidence="1" id="KW-0677">Repeat</keyword>
<accession>A0A2T7PJ33</accession>
<dbReference type="AlphaFoldDB" id="A0A2T7PJ33"/>
<gene>
    <name evidence="4" type="ORF">C0Q70_04637</name>
</gene>
<comment type="caution">
    <text evidence="4">The sequence shown here is derived from an EMBL/GenBank/DDBJ whole genome shotgun (WGS) entry which is preliminary data.</text>
</comment>
<dbReference type="OrthoDB" id="10007415at2759"/>
<dbReference type="Pfam" id="PF00595">
    <property type="entry name" value="PDZ"/>
    <property type="match status" value="2"/>
</dbReference>
<feature type="domain" description="PDZ" evidence="3">
    <location>
        <begin position="26"/>
        <end position="96"/>
    </location>
</feature>
<feature type="region of interest" description="Disordered" evidence="2">
    <location>
        <begin position="126"/>
        <end position="146"/>
    </location>
</feature>
<evidence type="ECO:0000256" key="2">
    <source>
        <dbReference type="SAM" id="MobiDB-lite"/>
    </source>
</evidence>
<feature type="domain" description="PDZ" evidence="3">
    <location>
        <begin position="179"/>
        <end position="249"/>
    </location>
</feature>
<dbReference type="GO" id="GO:0072659">
    <property type="term" value="P:protein localization to plasma membrane"/>
    <property type="evidence" value="ECO:0007669"/>
    <property type="project" value="TreeGrafter"/>
</dbReference>
<dbReference type="SUPFAM" id="SSF50156">
    <property type="entry name" value="PDZ domain-like"/>
    <property type="match status" value="2"/>
</dbReference>
<evidence type="ECO:0000259" key="3">
    <source>
        <dbReference type="PROSITE" id="PS50106"/>
    </source>
</evidence>
<protein>
    <recommendedName>
        <fullName evidence="3">PDZ domain-containing protein</fullName>
    </recommendedName>
</protein>
<dbReference type="EMBL" id="PZQS01000003">
    <property type="protein sequence ID" value="PVD33382.1"/>
    <property type="molecule type" value="Genomic_DNA"/>
</dbReference>
<proteinExistence type="predicted"/>
<name>A0A2T7PJ33_POMCA</name>
<dbReference type="PANTHER" id="PTHR14191:SF28">
    <property type="entry name" value="GH04176P-RELATED"/>
    <property type="match status" value="1"/>
</dbReference>
<dbReference type="InterPro" id="IPR001478">
    <property type="entry name" value="PDZ"/>
</dbReference>
<dbReference type="InterPro" id="IPR036034">
    <property type="entry name" value="PDZ_sf"/>
</dbReference>
<reference evidence="4 5" key="1">
    <citation type="submission" date="2018-04" db="EMBL/GenBank/DDBJ databases">
        <title>The genome of golden apple snail Pomacea canaliculata provides insight into stress tolerance and invasive adaptation.</title>
        <authorList>
            <person name="Liu C."/>
            <person name="Liu B."/>
            <person name="Ren Y."/>
            <person name="Zhang Y."/>
            <person name="Wang H."/>
            <person name="Li S."/>
            <person name="Jiang F."/>
            <person name="Yin L."/>
            <person name="Zhang G."/>
            <person name="Qian W."/>
            <person name="Fan W."/>
        </authorList>
    </citation>
    <scope>NUCLEOTIDE SEQUENCE [LARGE SCALE GENOMIC DNA]</scope>
    <source>
        <strain evidence="4">SZHN2017</strain>
        <tissue evidence="4">Muscle</tissue>
    </source>
</reference>
<feature type="region of interest" description="Disordered" evidence="2">
    <location>
        <begin position="320"/>
        <end position="341"/>
    </location>
</feature>
<evidence type="ECO:0000256" key="1">
    <source>
        <dbReference type="ARBA" id="ARBA00022737"/>
    </source>
</evidence>
<dbReference type="InterPro" id="IPR051067">
    <property type="entry name" value="NHER"/>
</dbReference>
<sequence length="419" mass="46165">MDDVDGRKKLVPRLCHIVRWSDFVGYGFNLHAEKGKAGQFIGKVDEGSPAEAAGLKQGDRIVEVNGVNIGNENHQQVVGRIKAGGDETTLLVVDQETDQYYKEQKIVVREDLDEVLRLTALRDINDTPEQETNTRSEYNRESVAGSNGDALADYSLPDESLKHQPRLCNLCKWPDFDGYGFNLHAEKDKPGQYIGSIDPNSPAETGGLRENDRIIEVNGENIESLAHSAVIQKIKAGGDKTSMLVADQETDKFYKNRGQRISSSMPNVRVYTTPPRSSGTEEVGALNEVAGHAVAETHETVVTADEAPVDLNAYEEVTITRSSPPPTDALDGTTSNGINGQNEVKNKVQSMPSEVPPSAAPHYDEPTAVIRSQTTTAVVDLNLNLTAAQMKEQLKARRKQDPRMVKQTFEQKHQMFEKL</sequence>
<dbReference type="CDD" id="cd06768">
    <property type="entry name" value="PDZ_NHERF-like"/>
    <property type="match status" value="2"/>
</dbReference>
<dbReference type="GO" id="GO:0043495">
    <property type="term" value="F:protein-membrane adaptor activity"/>
    <property type="evidence" value="ECO:0007669"/>
    <property type="project" value="TreeGrafter"/>
</dbReference>
<organism evidence="4 5">
    <name type="scientific">Pomacea canaliculata</name>
    <name type="common">Golden apple snail</name>
    <dbReference type="NCBI Taxonomy" id="400727"/>
    <lineage>
        <taxon>Eukaryota</taxon>
        <taxon>Metazoa</taxon>
        <taxon>Spiralia</taxon>
        <taxon>Lophotrochozoa</taxon>
        <taxon>Mollusca</taxon>
        <taxon>Gastropoda</taxon>
        <taxon>Caenogastropoda</taxon>
        <taxon>Architaenioglossa</taxon>
        <taxon>Ampullarioidea</taxon>
        <taxon>Ampullariidae</taxon>
        <taxon>Pomacea</taxon>
    </lineage>
</organism>
<dbReference type="GO" id="GO:0016324">
    <property type="term" value="C:apical plasma membrane"/>
    <property type="evidence" value="ECO:0007669"/>
    <property type="project" value="TreeGrafter"/>
</dbReference>